<reference evidence="5 6" key="1">
    <citation type="submission" date="2019-03" db="EMBL/GenBank/DDBJ databases">
        <title>Genomic Encyclopedia of Type Strains, Phase IV (KMG-IV): sequencing the most valuable type-strain genomes for metagenomic binning, comparative biology and taxonomic classification.</title>
        <authorList>
            <person name="Goeker M."/>
        </authorList>
    </citation>
    <scope>NUCLEOTIDE SEQUENCE [LARGE SCALE GENOMIC DNA]</scope>
    <source>
        <strain evidence="5 6">DSM 103792</strain>
    </source>
</reference>
<proteinExistence type="predicted"/>
<name>A0A4R6UIF6_9GAMM</name>
<accession>A0A4R6UIF6</accession>
<dbReference type="AlphaFoldDB" id="A0A4R6UIF6"/>
<dbReference type="GO" id="GO:0003677">
    <property type="term" value="F:DNA binding"/>
    <property type="evidence" value="ECO:0007669"/>
    <property type="project" value="UniProtKB-KW"/>
</dbReference>
<evidence type="ECO:0000313" key="5">
    <source>
        <dbReference type="EMBL" id="TDQ46232.1"/>
    </source>
</evidence>
<dbReference type="Gene3D" id="1.10.10.10">
    <property type="entry name" value="Winged helix-like DNA-binding domain superfamily/Winged helix DNA-binding domain"/>
    <property type="match status" value="1"/>
</dbReference>
<dbReference type="PANTHER" id="PTHR33204">
    <property type="entry name" value="TRANSCRIPTIONAL REGULATOR, MARR FAMILY"/>
    <property type="match status" value="1"/>
</dbReference>
<feature type="domain" description="HTH hxlR-type" evidence="4">
    <location>
        <begin position="17"/>
        <end position="116"/>
    </location>
</feature>
<dbReference type="SUPFAM" id="SSF46785">
    <property type="entry name" value="Winged helix' DNA-binding domain"/>
    <property type="match status" value="1"/>
</dbReference>
<organism evidence="5 6">
    <name type="scientific">Permianibacter aggregans</name>
    <dbReference type="NCBI Taxonomy" id="1510150"/>
    <lineage>
        <taxon>Bacteria</taxon>
        <taxon>Pseudomonadati</taxon>
        <taxon>Pseudomonadota</taxon>
        <taxon>Gammaproteobacteria</taxon>
        <taxon>Pseudomonadales</taxon>
        <taxon>Pseudomonadaceae</taxon>
        <taxon>Permianibacter</taxon>
    </lineage>
</organism>
<evidence type="ECO:0000313" key="6">
    <source>
        <dbReference type="Proteomes" id="UP000295375"/>
    </source>
</evidence>
<dbReference type="InterPro" id="IPR036390">
    <property type="entry name" value="WH_DNA-bd_sf"/>
</dbReference>
<protein>
    <submittedName>
        <fullName evidence="5">HxlR family transcriptional regulator</fullName>
    </submittedName>
</protein>
<dbReference type="InterPro" id="IPR036388">
    <property type="entry name" value="WH-like_DNA-bd_sf"/>
</dbReference>
<dbReference type="Pfam" id="PF01638">
    <property type="entry name" value="HxlR"/>
    <property type="match status" value="1"/>
</dbReference>
<dbReference type="InterPro" id="IPR002577">
    <property type="entry name" value="HTH_HxlR"/>
</dbReference>
<evidence type="ECO:0000256" key="2">
    <source>
        <dbReference type="ARBA" id="ARBA00023125"/>
    </source>
</evidence>
<comment type="caution">
    <text evidence="5">The sequence shown here is derived from an EMBL/GenBank/DDBJ whole genome shotgun (WGS) entry which is preliminary data.</text>
</comment>
<gene>
    <name evidence="5" type="ORF">EV696_11417</name>
</gene>
<evidence type="ECO:0000256" key="3">
    <source>
        <dbReference type="ARBA" id="ARBA00023163"/>
    </source>
</evidence>
<dbReference type="RefSeq" id="WP_133591897.1">
    <property type="nucleotide sequence ID" value="NZ_CP037953.1"/>
</dbReference>
<sequence length="123" mass="14305">MNSQDTPPTIKNFAEPCPFESLLRLLLGQWTPLIIWTLQTKGELRFTELKHEVQGISGRVLTERLRQLEQHDIISRRYVAAIPPQVSYCLTDRGEELRDVLTPLNSLARRWVSEDIEKYSTQN</sequence>
<evidence type="ECO:0000259" key="4">
    <source>
        <dbReference type="PROSITE" id="PS51118"/>
    </source>
</evidence>
<keyword evidence="3" id="KW-0804">Transcription</keyword>
<dbReference type="PROSITE" id="PS51118">
    <property type="entry name" value="HTH_HXLR"/>
    <property type="match status" value="1"/>
</dbReference>
<dbReference type="OrthoDB" id="9807069at2"/>
<evidence type="ECO:0000256" key="1">
    <source>
        <dbReference type="ARBA" id="ARBA00023015"/>
    </source>
</evidence>
<dbReference type="Proteomes" id="UP000295375">
    <property type="component" value="Unassembled WGS sequence"/>
</dbReference>
<dbReference type="PANTHER" id="PTHR33204:SF37">
    <property type="entry name" value="HTH-TYPE TRANSCRIPTIONAL REGULATOR YODB"/>
    <property type="match status" value="1"/>
</dbReference>
<keyword evidence="1" id="KW-0805">Transcription regulation</keyword>
<dbReference type="EMBL" id="SNYM01000014">
    <property type="protein sequence ID" value="TDQ46232.1"/>
    <property type="molecule type" value="Genomic_DNA"/>
</dbReference>
<keyword evidence="6" id="KW-1185">Reference proteome</keyword>
<keyword evidence="2" id="KW-0238">DNA-binding</keyword>